<gene>
    <name evidence="6" type="ORF">L210DRAFT_3609803</name>
</gene>
<dbReference type="InterPro" id="IPR013320">
    <property type="entry name" value="ConA-like_dom_sf"/>
</dbReference>
<feature type="region of interest" description="Disordered" evidence="4">
    <location>
        <begin position="558"/>
        <end position="589"/>
    </location>
</feature>
<feature type="compositionally biased region" description="Low complexity" evidence="4">
    <location>
        <begin position="17"/>
        <end position="35"/>
    </location>
</feature>
<keyword evidence="2" id="KW-0539">Nucleus</keyword>
<evidence type="ECO:0000259" key="5">
    <source>
        <dbReference type="SMART" id="SM00449"/>
    </source>
</evidence>
<evidence type="ECO:0000313" key="7">
    <source>
        <dbReference type="Proteomes" id="UP001194468"/>
    </source>
</evidence>
<dbReference type="AlphaFoldDB" id="A0AAD4C4B7"/>
<dbReference type="PANTHER" id="PTHR10598">
    <property type="entry name" value="SET1/ASH2 HISTONE METHYLTRANSFERASE COMPLEX SUBUNIT ASH2"/>
    <property type="match status" value="1"/>
</dbReference>
<dbReference type="GO" id="GO:0000976">
    <property type="term" value="F:transcription cis-regulatory region binding"/>
    <property type="evidence" value="ECO:0007669"/>
    <property type="project" value="TreeGrafter"/>
</dbReference>
<evidence type="ECO:0000256" key="1">
    <source>
        <dbReference type="ARBA" id="ARBA00004123"/>
    </source>
</evidence>
<dbReference type="InterPro" id="IPR003877">
    <property type="entry name" value="SPRY_dom"/>
</dbReference>
<dbReference type="GO" id="GO:0048188">
    <property type="term" value="C:Set1C/COMPASS complex"/>
    <property type="evidence" value="ECO:0007669"/>
    <property type="project" value="InterPro"/>
</dbReference>
<organism evidence="6 7">
    <name type="scientific">Boletus edulis BED1</name>
    <dbReference type="NCBI Taxonomy" id="1328754"/>
    <lineage>
        <taxon>Eukaryota</taxon>
        <taxon>Fungi</taxon>
        <taxon>Dikarya</taxon>
        <taxon>Basidiomycota</taxon>
        <taxon>Agaricomycotina</taxon>
        <taxon>Agaricomycetes</taxon>
        <taxon>Agaricomycetidae</taxon>
        <taxon>Boletales</taxon>
        <taxon>Boletineae</taxon>
        <taxon>Boletaceae</taxon>
        <taxon>Boletoideae</taxon>
        <taxon>Boletus</taxon>
    </lineage>
</organism>
<reference evidence="6" key="1">
    <citation type="submission" date="2019-10" db="EMBL/GenBank/DDBJ databases">
        <authorList>
            <consortium name="DOE Joint Genome Institute"/>
            <person name="Kuo A."/>
            <person name="Miyauchi S."/>
            <person name="Kiss E."/>
            <person name="Drula E."/>
            <person name="Kohler A."/>
            <person name="Sanchez-Garcia M."/>
            <person name="Andreopoulos B."/>
            <person name="Barry K.W."/>
            <person name="Bonito G."/>
            <person name="Buee M."/>
            <person name="Carver A."/>
            <person name="Chen C."/>
            <person name="Cichocki N."/>
            <person name="Clum A."/>
            <person name="Culley D."/>
            <person name="Crous P.W."/>
            <person name="Fauchery L."/>
            <person name="Girlanda M."/>
            <person name="Hayes R."/>
            <person name="Keri Z."/>
            <person name="LaButti K."/>
            <person name="Lipzen A."/>
            <person name="Lombard V."/>
            <person name="Magnuson J."/>
            <person name="Maillard F."/>
            <person name="Morin E."/>
            <person name="Murat C."/>
            <person name="Nolan M."/>
            <person name="Ohm R."/>
            <person name="Pangilinan J."/>
            <person name="Pereira M."/>
            <person name="Perotto S."/>
            <person name="Peter M."/>
            <person name="Riley R."/>
            <person name="Sitrit Y."/>
            <person name="Stielow B."/>
            <person name="Szollosi G."/>
            <person name="Zifcakova L."/>
            <person name="Stursova M."/>
            <person name="Spatafora J.W."/>
            <person name="Tedersoo L."/>
            <person name="Vaario L.-M."/>
            <person name="Yamada A."/>
            <person name="Yan M."/>
            <person name="Wang P."/>
            <person name="Xu J."/>
            <person name="Bruns T."/>
            <person name="Baldrian P."/>
            <person name="Vilgalys R."/>
            <person name="Henrissat B."/>
            <person name="Grigoriev I.V."/>
            <person name="Hibbett D."/>
            <person name="Nagy L.G."/>
            <person name="Martin F.M."/>
        </authorList>
    </citation>
    <scope>NUCLEOTIDE SEQUENCE</scope>
    <source>
        <strain evidence="6">BED1</strain>
    </source>
</reference>
<protein>
    <recommendedName>
        <fullName evidence="5">SPRY domain-containing protein</fullName>
    </recommendedName>
</protein>
<reference evidence="6" key="2">
    <citation type="journal article" date="2020" name="Nat. Commun.">
        <title>Large-scale genome sequencing of mycorrhizal fungi provides insights into the early evolution of symbiotic traits.</title>
        <authorList>
            <person name="Miyauchi S."/>
            <person name="Kiss E."/>
            <person name="Kuo A."/>
            <person name="Drula E."/>
            <person name="Kohler A."/>
            <person name="Sanchez-Garcia M."/>
            <person name="Morin E."/>
            <person name="Andreopoulos B."/>
            <person name="Barry K.W."/>
            <person name="Bonito G."/>
            <person name="Buee M."/>
            <person name="Carver A."/>
            <person name="Chen C."/>
            <person name="Cichocki N."/>
            <person name="Clum A."/>
            <person name="Culley D."/>
            <person name="Crous P.W."/>
            <person name="Fauchery L."/>
            <person name="Girlanda M."/>
            <person name="Hayes R.D."/>
            <person name="Keri Z."/>
            <person name="LaButti K."/>
            <person name="Lipzen A."/>
            <person name="Lombard V."/>
            <person name="Magnuson J."/>
            <person name="Maillard F."/>
            <person name="Murat C."/>
            <person name="Nolan M."/>
            <person name="Ohm R.A."/>
            <person name="Pangilinan J."/>
            <person name="Pereira M.F."/>
            <person name="Perotto S."/>
            <person name="Peter M."/>
            <person name="Pfister S."/>
            <person name="Riley R."/>
            <person name="Sitrit Y."/>
            <person name="Stielow J.B."/>
            <person name="Szollosi G."/>
            <person name="Zifcakova L."/>
            <person name="Stursova M."/>
            <person name="Spatafora J.W."/>
            <person name="Tedersoo L."/>
            <person name="Vaario L.M."/>
            <person name="Yamada A."/>
            <person name="Yan M."/>
            <person name="Wang P."/>
            <person name="Xu J."/>
            <person name="Bruns T."/>
            <person name="Baldrian P."/>
            <person name="Vilgalys R."/>
            <person name="Dunand C."/>
            <person name="Henrissat B."/>
            <person name="Grigoriev I.V."/>
            <person name="Hibbett D."/>
            <person name="Nagy L.G."/>
            <person name="Martin F.M."/>
        </authorList>
    </citation>
    <scope>NUCLEOTIDE SEQUENCE</scope>
    <source>
        <strain evidence="6">BED1</strain>
    </source>
</reference>
<proteinExistence type="inferred from homology"/>
<sequence length="644" mass="70990">MLSSSGSTDIPYANDKPSLMPSPSESSRPSTPSASNNHPAKKRKVAPPLPSPSPAPSDNNANTANVVLPARHDLFSRPRLTISRFPTFPDTPGVIHHITEQLAMNRIGFRYVPAGVAPPGSAFPCRTIESAPPCFRVSWEDRSSFVKVTPDGLGLLGERGFRSARCNAPVREGAWYMEVCIECGGGDRPPDLPDANMYEGSHVRLGWARREAPLNGPVGLDGYSYGYRDKTGDKVTLSRPRSYGRPFRTGDVIGMYIFLPPRRKPDPSDPHDPAHPKRERIAIEFKGQEYFESLEYPQSKEMIKLMEFSTKASSSVSLPSVPPNKKASGAKSLPERKGPGVETPVLRPLPELKGSHIAFFVNGECQSIAFRDLYDYLPLPTTPASRKKDKENSKKRAKEGAPREHKENPFDDGTLGYYPFISLFNYARGFLRSSSGEDVKPSSQHTWRPMCERYTEFMQGQWDLDAREEEEAKVEAALWAEKEKAELAKKTQKELRRQQNAAKKRAREAELRGASVHAASPLRETSIAEDGSTAVIDDRFGPSVSSLLAPILPASEDIDQAHSPAPTATSSVDYHHVPDTESGYNSEALEGMGEGDVEQEGDMEIEDGGETLNMPVEHHSIMITPPTGEEGLELRTCKDIKVLP</sequence>
<evidence type="ECO:0000256" key="4">
    <source>
        <dbReference type="SAM" id="MobiDB-lite"/>
    </source>
</evidence>
<dbReference type="PANTHER" id="PTHR10598:SF0">
    <property type="entry name" value="SET1_ASH2 HISTONE METHYLTRANSFERASE COMPLEX SUBUNIT ASH2"/>
    <property type="match status" value="1"/>
</dbReference>
<dbReference type="SMART" id="SM00449">
    <property type="entry name" value="SPRY"/>
    <property type="match status" value="1"/>
</dbReference>
<feature type="region of interest" description="Disordered" evidence="4">
    <location>
        <begin position="381"/>
        <end position="410"/>
    </location>
</feature>
<comment type="caution">
    <text evidence="6">The sequence shown here is derived from an EMBL/GenBank/DDBJ whole genome shotgun (WGS) entry which is preliminary data.</text>
</comment>
<accession>A0AAD4C4B7</accession>
<name>A0AAD4C4B7_BOLED</name>
<evidence type="ECO:0000256" key="2">
    <source>
        <dbReference type="ARBA" id="ARBA00023242"/>
    </source>
</evidence>
<feature type="region of interest" description="Disordered" evidence="4">
    <location>
        <begin position="491"/>
        <end position="534"/>
    </location>
</feature>
<feature type="region of interest" description="Disordered" evidence="4">
    <location>
        <begin position="314"/>
        <end position="347"/>
    </location>
</feature>
<dbReference type="Proteomes" id="UP001194468">
    <property type="component" value="Unassembled WGS sequence"/>
</dbReference>
<feature type="region of interest" description="Disordered" evidence="4">
    <location>
        <begin position="1"/>
        <end position="63"/>
    </location>
</feature>
<comment type="subcellular location">
    <subcellularLocation>
        <location evidence="1">Nucleus</location>
    </subcellularLocation>
</comment>
<feature type="domain" description="SPRY" evidence="5">
    <location>
        <begin position="172"/>
        <end position="435"/>
    </location>
</feature>
<dbReference type="EMBL" id="WHUW01000004">
    <property type="protein sequence ID" value="KAF8447482.1"/>
    <property type="molecule type" value="Genomic_DNA"/>
</dbReference>
<dbReference type="SUPFAM" id="SSF49899">
    <property type="entry name" value="Concanavalin A-like lectins/glucanases"/>
    <property type="match status" value="1"/>
</dbReference>
<dbReference type="Gene3D" id="2.60.120.920">
    <property type="match status" value="1"/>
</dbReference>
<dbReference type="Pfam" id="PF00622">
    <property type="entry name" value="SPRY"/>
    <property type="match status" value="1"/>
</dbReference>
<keyword evidence="7" id="KW-1185">Reference proteome</keyword>
<dbReference type="InterPro" id="IPR043136">
    <property type="entry name" value="B30.2/SPRY_sf"/>
</dbReference>
<feature type="compositionally biased region" description="Basic and acidic residues" evidence="4">
    <location>
        <begin position="386"/>
        <end position="409"/>
    </location>
</feature>
<evidence type="ECO:0000256" key="3">
    <source>
        <dbReference type="ARBA" id="ARBA00038149"/>
    </source>
</evidence>
<dbReference type="CDD" id="cd12872">
    <property type="entry name" value="SPRY_Ash2"/>
    <property type="match status" value="1"/>
</dbReference>
<comment type="similarity">
    <text evidence="3">Belongs to the cclA family.</text>
</comment>
<dbReference type="InterPro" id="IPR037353">
    <property type="entry name" value="ASH2"/>
</dbReference>
<evidence type="ECO:0000313" key="6">
    <source>
        <dbReference type="EMBL" id="KAF8447482.1"/>
    </source>
</evidence>